<dbReference type="Proteomes" id="UP000785679">
    <property type="component" value="Unassembled WGS sequence"/>
</dbReference>
<dbReference type="EMBL" id="RRYP01029813">
    <property type="protein sequence ID" value="TNV71413.1"/>
    <property type="molecule type" value="Genomic_DNA"/>
</dbReference>
<comment type="caution">
    <text evidence="1">The sequence shown here is derived from an EMBL/GenBank/DDBJ whole genome shotgun (WGS) entry which is preliminary data.</text>
</comment>
<sequence>MRGGCEESECWGGCFGIWSLWGRRIRRSHKSCSLWCCSLRVWRGIKVQFIKLFRKESLSFGNIPFRELLIGNAFPIGSSPFGIFPIGNSQLGRPFPIGTSPFGIIPKGELLLLECIPREELPIRNAWAYFLSEQHLQPPMSSDATDFSLDLQF</sequence>
<proteinExistence type="predicted"/>
<name>A0A8J8NAQ7_HALGN</name>
<gene>
    <name evidence="1" type="ORF">FGO68_gene5464</name>
</gene>
<organism evidence="1 2">
    <name type="scientific">Halteria grandinella</name>
    <dbReference type="NCBI Taxonomy" id="5974"/>
    <lineage>
        <taxon>Eukaryota</taxon>
        <taxon>Sar</taxon>
        <taxon>Alveolata</taxon>
        <taxon>Ciliophora</taxon>
        <taxon>Intramacronucleata</taxon>
        <taxon>Spirotrichea</taxon>
        <taxon>Stichotrichia</taxon>
        <taxon>Sporadotrichida</taxon>
        <taxon>Halteriidae</taxon>
        <taxon>Halteria</taxon>
    </lineage>
</organism>
<evidence type="ECO:0000313" key="1">
    <source>
        <dbReference type="EMBL" id="TNV71413.1"/>
    </source>
</evidence>
<dbReference type="AlphaFoldDB" id="A0A8J8NAQ7"/>
<keyword evidence="2" id="KW-1185">Reference proteome</keyword>
<reference evidence="1" key="1">
    <citation type="submission" date="2019-06" db="EMBL/GenBank/DDBJ databases">
        <authorList>
            <person name="Zheng W."/>
        </authorList>
    </citation>
    <scope>NUCLEOTIDE SEQUENCE</scope>
    <source>
        <strain evidence="1">QDHG01</strain>
    </source>
</reference>
<accession>A0A8J8NAQ7</accession>
<protein>
    <submittedName>
        <fullName evidence="1">Uncharacterized protein</fullName>
    </submittedName>
</protein>
<evidence type="ECO:0000313" key="2">
    <source>
        <dbReference type="Proteomes" id="UP000785679"/>
    </source>
</evidence>